<dbReference type="InterPro" id="IPR013216">
    <property type="entry name" value="Methyltransf_11"/>
</dbReference>
<protein>
    <submittedName>
        <fullName evidence="6">SAM-dependent methyltransferase</fullName>
    </submittedName>
</protein>
<comment type="pathway">
    <text evidence="4">Phospholipid metabolism.</text>
</comment>
<keyword evidence="7" id="KW-1185">Reference proteome</keyword>
<accession>A0A7W8MT37</accession>
<evidence type="ECO:0000256" key="3">
    <source>
        <dbReference type="ARBA" id="ARBA00022679"/>
    </source>
</evidence>
<name>A0A7W8MT37_9BACL</name>
<dbReference type="Pfam" id="PF08241">
    <property type="entry name" value="Methyltransf_11"/>
    <property type="match status" value="1"/>
</dbReference>
<keyword evidence="2 6" id="KW-0489">Methyltransferase</keyword>
<dbReference type="CDD" id="cd02440">
    <property type="entry name" value="AdoMet_MTases"/>
    <property type="match status" value="1"/>
</dbReference>
<evidence type="ECO:0000256" key="4">
    <source>
        <dbReference type="ARBA" id="ARBA00025707"/>
    </source>
</evidence>
<dbReference type="AlphaFoldDB" id="A0A7W8MT37"/>
<comment type="pathway">
    <text evidence="1">Lipid metabolism.</text>
</comment>
<dbReference type="Proteomes" id="UP000520011">
    <property type="component" value="Unassembled WGS sequence"/>
</dbReference>
<dbReference type="InterPro" id="IPR029063">
    <property type="entry name" value="SAM-dependent_MTases_sf"/>
</dbReference>
<keyword evidence="3 6" id="KW-0808">Transferase</keyword>
<dbReference type="EMBL" id="JACHEP010000001">
    <property type="protein sequence ID" value="MBB5323007.1"/>
    <property type="molecule type" value="Genomic_DNA"/>
</dbReference>
<sequence length="232" mass="26192">MTTYLDVLAELGIDGAHPGGFLLTKYILRKLKIKQTTHLLDVGCGTGQTATYISEKYGANVTAIDIHPKMLEKARARFSSLSRPVHLHNASVESLPFPAEQFDAILCESVLSFVILPKALQEIYRVLKPHGKLIGIEAAYSQLTENEKKEIASFYRFRQLLTPKEWSAHLSNHGFHGIEIAYCSTKQRPVSQTPFTITSTLSEEMLAILNRHEYMKKRYGKQLGYCIFSCKK</sequence>
<feature type="domain" description="Methyltransferase type 11" evidence="5">
    <location>
        <begin position="40"/>
        <end position="134"/>
    </location>
</feature>
<dbReference type="PANTHER" id="PTHR44307:SF2">
    <property type="entry name" value="PHOSPHOETHANOLAMINE METHYLTRANSFERASE ISOFORM X1"/>
    <property type="match status" value="1"/>
</dbReference>
<evidence type="ECO:0000256" key="1">
    <source>
        <dbReference type="ARBA" id="ARBA00005189"/>
    </source>
</evidence>
<gene>
    <name evidence="6" type="ORF">HNQ34_000084</name>
</gene>
<evidence type="ECO:0000259" key="5">
    <source>
        <dbReference type="Pfam" id="PF08241"/>
    </source>
</evidence>
<comment type="caution">
    <text evidence="6">The sequence shown here is derived from an EMBL/GenBank/DDBJ whole genome shotgun (WGS) entry which is preliminary data.</text>
</comment>
<dbReference type="GO" id="GO:0008757">
    <property type="term" value="F:S-adenosylmethionine-dependent methyltransferase activity"/>
    <property type="evidence" value="ECO:0007669"/>
    <property type="project" value="InterPro"/>
</dbReference>
<dbReference type="SUPFAM" id="SSF53335">
    <property type="entry name" value="S-adenosyl-L-methionine-dependent methyltransferases"/>
    <property type="match status" value="1"/>
</dbReference>
<evidence type="ECO:0000256" key="2">
    <source>
        <dbReference type="ARBA" id="ARBA00022603"/>
    </source>
</evidence>
<evidence type="ECO:0000313" key="6">
    <source>
        <dbReference type="EMBL" id="MBB5323007.1"/>
    </source>
</evidence>
<dbReference type="GO" id="GO:0032259">
    <property type="term" value="P:methylation"/>
    <property type="evidence" value="ECO:0007669"/>
    <property type="project" value="UniProtKB-KW"/>
</dbReference>
<dbReference type="RefSeq" id="WP_183250804.1">
    <property type="nucleotide sequence ID" value="NZ_JACHEP010000001.1"/>
</dbReference>
<organism evidence="6 7">
    <name type="scientific">Anoxybacteroides tepidamans</name>
    <dbReference type="NCBI Taxonomy" id="265948"/>
    <lineage>
        <taxon>Bacteria</taxon>
        <taxon>Bacillati</taxon>
        <taxon>Bacillota</taxon>
        <taxon>Bacilli</taxon>
        <taxon>Bacillales</taxon>
        <taxon>Anoxybacillaceae</taxon>
        <taxon>Anoxybacteroides</taxon>
    </lineage>
</organism>
<reference evidence="6 7" key="1">
    <citation type="submission" date="2020-08" db="EMBL/GenBank/DDBJ databases">
        <title>Genomic Encyclopedia of Type Strains, Phase IV (KMG-IV): sequencing the most valuable type-strain genomes for metagenomic binning, comparative biology and taxonomic classification.</title>
        <authorList>
            <person name="Goeker M."/>
        </authorList>
    </citation>
    <scope>NUCLEOTIDE SEQUENCE [LARGE SCALE GENOMIC DNA]</scope>
    <source>
        <strain evidence="6 7">DSM 16325</strain>
    </source>
</reference>
<proteinExistence type="predicted"/>
<dbReference type="Gene3D" id="3.40.50.150">
    <property type="entry name" value="Vaccinia Virus protein VP39"/>
    <property type="match status" value="1"/>
</dbReference>
<evidence type="ECO:0000313" key="7">
    <source>
        <dbReference type="Proteomes" id="UP000520011"/>
    </source>
</evidence>
<dbReference type="PANTHER" id="PTHR44307">
    <property type="entry name" value="PHOSPHOETHANOLAMINE METHYLTRANSFERASE"/>
    <property type="match status" value="1"/>
</dbReference>